<evidence type="ECO:0000259" key="7">
    <source>
        <dbReference type="Pfam" id="PF04545"/>
    </source>
</evidence>
<evidence type="ECO:0000259" key="6">
    <source>
        <dbReference type="Pfam" id="PF04542"/>
    </source>
</evidence>
<proteinExistence type="inferred from homology"/>
<dbReference type="CDD" id="cd06171">
    <property type="entry name" value="Sigma70_r4"/>
    <property type="match status" value="1"/>
</dbReference>
<dbReference type="Pfam" id="PF04545">
    <property type="entry name" value="Sigma70_r4"/>
    <property type="match status" value="1"/>
</dbReference>
<accession>A0A1N6VL63</accession>
<keyword evidence="3" id="KW-0731">Sigma factor</keyword>
<name>A0A1N6VL63_9ACTN</name>
<dbReference type="SUPFAM" id="SSF88946">
    <property type="entry name" value="Sigma2 domain of RNA polymerase sigma factors"/>
    <property type="match status" value="1"/>
</dbReference>
<dbReference type="PANTHER" id="PTHR43133:SF52">
    <property type="entry name" value="ECF RNA POLYMERASE SIGMA FACTOR SIGL"/>
    <property type="match status" value="1"/>
</dbReference>
<dbReference type="STRING" id="1198245.SAMN05444858_104162"/>
<sequence length="194" mass="21413">MLLVPAKLVGAAPSGTGGGDGGPDDEARAQARMREVHAEHAEPLYRFLLRLSWGERQLAEDLLQETMLQAWRHLDRLPDSSESVRRWLFIVARRIAIDAARARQARPTEVGLNDLTRLPASGDVTEDVVVVQTVRRALPKLTPAHRAVLIELYYRGRSTDEAAARLGIPEGTVKSRAHYALRALRAAIGRTDGD</sequence>
<comment type="similarity">
    <text evidence="1">Belongs to the sigma-70 factor family. ECF subfamily.</text>
</comment>
<evidence type="ECO:0000256" key="5">
    <source>
        <dbReference type="ARBA" id="ARBA00023163"/>
    </source>
</evidence>
<reference evidence="8 9" key="1">
    <citation type="submission" date="2017-01" db="EMBL/GenBank/DDBJ databases">
        <authorList>
            <person name="Mah S.A."/>
            <person name="Swanson W.J."/>
            <person name="Moy G.W."/>
            <person name="Vacquier V.D."/>
        </authorList>
    </citation>
    <scope>NUCLEOTIDE SEQUENCE [LARGE SCALE GENOMIC DNA]</scope>
    <source>
        <strain evidence="8 9">DSM 45758</strain>
    </source>
</reference>
<evidence type="ECO:0000313" key="9">
    <source>
        <dbReference type="Proteomes" id="UP000186004"/>
    </source>
</evidence>
<dbReference type="InterPro" id="IPR007630">
    <property type="entry name" value="RNA_pol_sigma70_r4"/>
</dbReference>
<keyword evidence="5" id="KW-0804">Transcription</keyword>
<organism evidence="8 9">
    <name type="scientific">Micromonospora avicenniae</name>
    <dbReference type="NCBI Taxonomy" id="1198245"/>
    <lineage>
        <taxon>Bacteria</taxon>
        <taxon>Bacillati</taxon>
        <taxon>Actinomycetota</taxon>
        <taxon>Actinomycetes</taxon>
        <taxon>Micromonosporales</taxon>
        <taxon>Micromonosporaceae</taxon>
        <taxon>Micromonospora</taxon>
    </lineage>
</organism>
<evidence type="ECO:0000313" key="8">
    <source>
        <dbReference type="EMBL" id="SIQ78592.1"/>
    </source>
</evidence>
<dbReference type="Pfam" id="PF04542">
    <property type="entry name" value="Sigma70_r2"/>
    <property type="match status" value="1"/>
</dbReference>
<dbReference type="EMBL" id="FTNF01000004">
    <property type="protein sequence ID" value="SIQ78592.1"/>
    <property type="molecule type" value="Genomic_DNA"/>
</dbReference>
<protein>
    <submittedName>
        <fullName evidence="8">RNA polymerase sigma-70 factor, ECF subfamily</fullName>
    </submittedName>
</protein>
<dbReference type="InterPro" id="IPR013324">
    <property type="entry name" value="RNA_pol_sigma_r3/r4-like"/>
</dbReference>
<dbReference type="GO" id="GO:0016987">
    <property type="term" value="F:sigma factor activity"/>
    <property type="evidence" value="ECO:0007669"/>
    <property type="project" value="UniProtKB-KW"/>
</dbReference>
<dbReference type="InterPro" id="IPR039425">
    <property type="entry name" value="RNA_pol_sigma-70-like"/>
</dbReference>
<evidence type="ECO:0000256" key="3">
    <source>
        <dbReference type="ARBA" id="ARBA00023082"/>
    </source>
</evidence>
<dbReference type="SUPFAM" id="SSF88659">
    <property type="entry name" value="Sigma3 and sigma4 domains of RNA polymerase sigma factors"/>
    <property type="match status" value="1"/>
</dbReference>
<evidence type="ECO:0000256" key="2">
    <source>
        <dbReference type="ARBA" id="ARBA00023015"/>
    </source>
</evidence>
<evidence type="ECO:0000256" key="1">
    <source>
        <dbReference type="ARBA" id="ARBA00010641"/>
    </source>
</evidence>
<dbReference type="InterPro" id="IPR036388">
    <property type="entry name" value="WH-like_DNA-bd_sf"/>
</dbReference>
<dbReference type="AlphaFoldDB" id="A0A1N6VL63"/>
<dbReference type="Gene3D" id="1.10.10.10">
    <property type="entry name" value="Winged helix-like DNA-binding domain superfamily/Winged helix DNA-binding domain"/>
    <property type="match status" value="1"/>
</dbReference>
<dbReference type="GO" id="GO:0003677">
    <property type="term" value="F:DNA binding"/>
    <property type="evidence" value="ECO:0007669"/>
    <property type="project" value="UniProtKB-KW"/>
</dbReference>
<dbReference type="Gene3D" id="1.10.1740.10">
    <property type="match status" value="1"/>
</dbReference>
<dbReference type="InterPro" id="IPR007627">
    <property type="entry name" value="RNA_pol_sigma70_r2"/>
</dbReference>
<dbReference type="InterPro" id="IPR014284">
    <property type="entry name" value="RNA_pol_sigma-70_dom"/>
</dbReference>
<dbReference type="InterPro" id="IPR013325">
    <property type="entry name" value="RNA_pol_sigma_r2"/>
</dbReference>
<evidence type="ECO:0000256" key="4">
    <source>
        <dbReference type="ARBA" id="ARBA00023125"/>
    </source>
</evidence>
<feature type="domain" description="RNA polymerase sigma-70 region 2" evidence="6">
    <location>
        <begin position="39"/>
        <end position="104"/>
    </location>
</feature>
<dbReference type="Proteomes" id="UP000186004">
    <property type="component" value="Unassembled WGS sequence"/>
</dbReference>
<keyword evidence="2" id="KW-0805">Transcription regulation</keyword>
<keyword evidence="4" id="KW-0238">DNA-binding</keyword>
<dbReference type="GO" id="GO:0006352">
    <property type="term" value="P:DNA-templated transcription initiation"/>
    <property type="evidence" value="ECO:0007669"/>
    <property type="project" value="InterPro"/>
</dbReference>
<feature type="domain" description="RNA polymerase sigma-70 region 4" evidence="7">
    <location>
        <begin position="137"/>
        <end position="186"/>
    </location>
</feature>
<dbReference type="PANTHER" id="PTHR43133">
    <property type="entry name" value="RNA POLYMERASE ECF-TYPE SIGMA FACTO"/>
    <property type="match status" value="1"/>
</dbReference>
<keyword evidence="9" id="KW-1185">Reference proteome</keyword>
<gene>
    <name evidence="8" type="ORF">SAMN05444858_104162</name>
</gene>
<dbReference type="NCBIfam" id="TIGR02937">
    <property type="entry name" value="sigma70-ECF"/>
    <property type="match status" value="1"/>
</dbReference>